<dbReference type="InterPro" id="IPR052983">
    <property type="entry name" value="MFS_Riboflavin_Transporter"/>
</dbReference>
<keyword evidence="4 6" id="KW-1133">Transmembrane helix</keyword>
<evidence type="ECO:0000256" key="1">
    <source>
        <dbReference type="ARBA" id="ARBA00004141"/>
    </source>
</evidence>
<dbReference type="Pfam" id="PF07690">
    <property type="entry name" value="MFS_1"/>
    <property type="match status" value="2"/>
</dbReference>
<dbReference type="AlphaFoldDB" id="A0A1M6FSN2"/>
<dbReference type="SUPFAM" id="SSF103473">
    <property type="entry name" value="MFS general substrate transporter"/>
    <property type="match status" value="1"/>
</dbReference>
<organism evidence="8 9">
    <name type="scientific">Tangfeifania diversioriginum</name>
    <dbReference type="NCBI Taxonomy" id="1168035"/>
    <lineage>
        <taxon>Bacteria</taxon>
        <taxon>Pseudomonadati</taxon>
        <taxon>Bacteroidota</taxon>
        <taxon>Bacteroidia</taxon>
        <taxon>Marinilabiliales</taxon>
        <taxon>Prolixibacteraceae</taxon>
        <taxon>Tangfeifania</taxon>
    </lineage>
</organism>
<dbReference type="InterPro" id="IPR020846">
    <property type="entry name" value="MFS_dom"/>
</dbReference>
<reference evidence="8 9" key="1">
    <citation type="submission" date="2016-11" db="EMBL/GenBank/DDBJ databases">
        <authorList>
            <person name="Jaros S."/>
            <person name="Januszkiewicz K."/>
            <person name="Wedrychowicz H."/>
        </authorList>
    </citation>
    <scope>NUCLEOTIDE SEQUENCE [LARGE SCALE GENOMIC DNA]</scope>
    <source>
        <strain evidence="8 9">DSM 27063</strain>
    </source>
</reference>
<keyword evidence="3 6" id="KW-0812">Transmembrane</keyword>
<feature type="transmembrane region" description="Helical" evidence="6">
    <location>
        <begin position="288"/>
        <end position="310"/>
    </location>
</feature>
<feature type="transmembrane region" description="Helical" evidence="6">
    <location>
        <begin position="12"/>
        <end position="30"/>
    </location>
</feature>
<evidence type="ECO:0000256" key="2">
    <source>
        <dbReference type="ARBA" id="ARBA00022448"/>
    </source>
</evidence>
<dbReference type="RefSeq" id="WP_073168057.1">
    <property type="nucleotide sequence ID" value="NZ_FQZE01000009.1"/>
</dbReference>
<dbReference type="InterPro" id="IPR011701">
    <property type="entry name" value="MFS"/>
</dbReference>
<feature type="transmembrane region" description="Helical" evidence="6">
    <location>
        <begin position="50"/>
        <end position="68"/>
    </location>
</feature>
<dbReference type="PANTHER" id="PTHR43385">
    <property type="entry name" value="RIBOFLAVIN TRANSPORTER RIBJ"/>
    <property type="match status" value="1"/>
</dbReference>
<feature type="transmembrane region" description="Helical" evidence="6">
    <location>
        <begin position="80"/>
        <end position="100"/>
    </location>
</feature>
<feature type="domain" description="Major facilitator superfamily (MFS) profile" evidence="7">
    <location>
        <begin position="244"/>
        <end position="446"/>
    </location>
</feature>
<feature type="transmembrane region" description="Helical" evidence="6">
    <location>
        <begin position="416"/>
        <end position="438"/>
    </location>
</feature>
<keyword evidence="9" id="KW-1185">Reference proteome</keyword>
<dbReference type="EMBL" id="FQZE01000009">
    <property type="protein sequence ID" value="SHJ00705.1"/>
    <property type="molecule type" value="Genomic_DNA"/>
</dbReference>
<proteinExistence type="predicted"/>
<dbReference type="PROSITE" id="PS50850">
    <property type="entry name" value="MFS"/>
    <property type="match status" value="1"/>
</dbReference>
<dbReference type="Gene3D" id="1.20.1250.20">
    <property type="entry name" value="MFS general substrate transporter like domains"/>
    <property type="match status" value="2"/>
</dbReference>
<feature type="transmembrane region" description="Helical" evidence="6">
    <location>
        <begin position="139"/>
        <end position="159"/>
    </location>
</feature>
<keyword evidence="5 6" id="KW-0472">Membrane</keyword>
<dbReference type="PANTHER" id="PTHR43385:SF1">
    <property type="entry name" value="RIBOFLAVIN TRANSPORTER RIBJ"/>
    <property type="match status" value="1"/>
</dbReference>
<name>A0A1M6FSN2_9BACT</name>
<dbReference type="STRING" id="1168035.SAMN05444280_10965"/>
<dbReference type="InterPro" id="IPR036259">
    <property type="entry name" value="MFS_trans_sf"/>
</dbReference>
<sequence length="446" mass="47315">MNYQKVMNRWLVVAGAILIQLALGAIYAWSVFTPQLTSAEGIYHFSAGEAAWIFSAGLFFFALVMIWAGRKLATLGPQKLAIAGGFTLGLGYILAGFFGSNFLNQLIFIGVIGGSGIGLAYVVPIAVGVKWFPDRKGMLTGLAVAGFGFGATIWVKWAGSWGGGLLNNLHLFGLDGVRSVFILYGIIFAAMVLIGSLVMKDPPEGWLPKGYTPPDANSSKATGEVNFDTGEMLKTPQFYMLFSTFVFSALAGLMVIYCIKLFGIDALTFKELGSLTPSSSEFSKTINWASSVAGTAMAVYAILNGLGRIIWGIVSDKIGRKLSIFLMCLLQGIVMLLLYRLGSTTSTFIIAAAIIGFNFGGNFALFPAATADFFGNKTVGKNYGFVFFAYGIAGIAGPQIAGLFKDAAQGADTPAAWLTPFIIAGVACIAGAVIILLAKPPKRKTK</sequence>
<feature type="transmembrane region" description="Helical" evidence="6">
    <location>
        <begin position="348"/>
        <end position="371"/>
    </location>
</feature>
<comment type="subcellular location">
    <subcellularLocation>
        <location evidence="1">Membrane</location>
        <topology evidence="1">Multi-pass membrane protein</topology>
    </subcellularLocation>
</comment>
<accession>A0A1M6FSN2</accession>
<dbReference type="GO" id="GO:0022857">
    <property type="term" value="F:transmembrane transporter activity"/>
    <property type="evidence" value="ECO:0007669"/>
    <property type="project" value="InterPro"/>
</dbReference>
<gene>
    <name evidence="8" type="ORF">SAMN05444280_10965</name>
</gene>
<dbReference type="OrthoDB" id="9793415at2"/>
<evidence type="ECO:0000313" key="8">
    <source>
        <dbReference type="EMBL" id="SHJ00705.1"/>
    </source>
</evidence>
<evidence type="ECO:0000256" key="4">
    <source>
        <dbReference type="ARBA" id="ARBA00022989"/>
    </source>
</evidence>
<keyword evidence="2" id="KW-0813">Transport</keyword>
<feature type="transmembrane region" description="Helical" evidence="6">
    <location>
        <begin position="322"/>
        <end position="342"/>
    </location>
</feature>
<evidence type="ECO:0000256" key="3">
    <source>
        <dbReference type="ARBA" id="ARBA00022692"/>
    </source>
</evidence>
<feature type="transmembrane region" description="Helical" evidence="6">
    <location>
        <begin position="106"/>
        <end position="127"/>
    </location>
</feature>
<feature type="transmembrane region" description="Helical" evidence="6">
    <location>
        <begin position="238"/>
        <end position="262"/>
    </location>
</feature>
<evidence type="ECO:0000259" key="7">
    <source>
        <dbReference type="PROSITE" id="PS50850"/>
    </source>
</evidence>
<dbReference type="GO" id="GO:0016020">
    <property type="term" value="C:membrane"/>
    <property type="evidence" value="ECO:0007669"/>
    <property type="project" value="UniProtKB-SubCell"/>
</dbReference>
<evidence type="ECO:0000256" key="5">
    <source>
        <dbReference type="ARBA" id="ARBA00023136"/>
    </source>
</evidence>
<feature type="transmembrane region" description="Helical" evidence="6">
    <location>
        <begin position="179"/>
        <end position="199"/>
    </location>
</feature>
<feature type="transmembrane region" description="Helical" evidence="6">
    <location>
        <begin position="383"/>
        <end position="404"/>
    </location>
</feature>
<evidence type="ECO:0000313" key="9">
    <source>
        <dbReference type="Proteomes" id="UP000184050"/>
    </source>
</evidence>
<dbReference type="Proteomes" id="UP000184050">
    <property type="component" value="Unassembled WGS sequence"/>
</dbReference>
<dbReference type="CDD" id="cd17353">
    <property type="entry name" value="MFS_OFA_like"/>
    <property type="match status" value="1"/>
</dbReference>
<protein>
    <submittedName>
        <fullName evidence="8">Major Facilitator Superfamily protein</fullName>
    </submittedName>
</protein>
<evidence type="ECO:0000256" key="6">
    <source>
        <dbReference type="SAM" id="Phobius"/>
    </source>
</evidence>